<keyword evidence="3" id="KW-1185">Reference proteome</keyword>
<sequence length="283" mass="29416">MGTSAASSGPKNDSPLIPTWCGELPGIDGLDPIDVPEGGSDEPNGEGKAELPPISLPPDAKRFRAPRASLTSFSRTGNSNTLNRALSEYVGSASGGARTAAHRMAGPQRTASKILSFAQAVASVGTPEALKQFGLKDCQGKPVDEILPLLIDALCLDPGGSIDEGIARDALADAIADLSEQGLDMADEFSEEQLRELFIGFVSNSIKDRVINDVGVNCLAVPDDTLAVQGIEATLSAVISGCVRDAVGGPLSDFGSIGSQQLTKITHEIYEAAYHLLGQLTTE</sequence>
<proteinExistence type="predicted"/>
<reference evidence="2 3" key="1">
    <citation type="submission" date="2023-11" db="EMBL/GenBank/DDBJ databases">
        <title>Coraliomargarita sp. nov., isolated from marine algae.</title>
        <authorList>
            <person name="Lee J.K."/>
            <person name="Baek J.H."/>
            <person name="Kim J.M."/>
            <person name="Choi D.G."/>
            <person name="Jeon C.O."/>
        </authorList>
    </citation>
    <scope>NUCLEOTIDE SEQUENCE [LARGE SCALE GENOMIC DNA]</scope>
    <source>
        <strain evidence="2 3">J2-16</strain>
    </source>
</reference>
<name>A0ABZ0RJ76_9BACT</name>
<evidence type="ECO:0000256" key="1">
    <source>
        <dbReference type="SAM" id="MobiDB-lite"/>
    </source>
</evidence>
<evidence type="ECO:0000313" key="2">
    <source>
        <dbReference type="EMBL" id="WPJ95128.1"/>
    </source>
</evidence>
<dbReference type="NCBIfam" id="NF041924">
    <property type="entry name" value="QatB"/>
    <property type="match status" value="1"/>
</dbReference>
<gene>
    <name evidence="2" type="primary">qatB</name>
    <name evidence="2" type="ORF">SH580_17020</name>
</gene>
<organism evidence="2 3">
    <name type="scientific">Coraliomargarita algicola</name>
    <dbReference type="NCBI Taxonomy" id="3092156"/>
    <lineage>
        <taxon>Bacteria</taxon>
        <taxon>Pseudomonadati</taxon>
        <taxon>Verrucomicrobiota</taxon>
        <taxon>Opitutia</taxon>
        <taxon>Puniceicoccales</taxon>
        <taxon>Coraliomargaritaceae</taxon>
        <taxon>Coraliomargarita</taxon>
    </lineage>
</organism>
<feature type="compositionally biased region" description="Polar residues" evidence="1">
    <location>
        <begin position="1"/>
        <end position="11"/>
    </location>
</feature>
<evidence type="ECO:0000313" key="3">
    <source>
        <dbReference type="Proteomes" id="UP001324993"/>
    </source>
</evidence>
<feature type="region of interest" description="Disordered" evidence="1">
    <location>
        <begin position="1"/>
        <end position="61"/>
    </location>
</feature>
<accession>A0ABZ0RJ76</accession>
<protein>
    <submittedName>
        <fullName evidence="2">Qat anti-phage system associated protein QatB</fullName>
    </submittedName>
</protein>
<dbReference type="RefSeq" id="WP_319832021.1">
    <property type="nucleotide sequence ID" value="NZ_CP138858.1"/>
</dbReference>
<dbReference type="InterPro" id="IPR049675">
    <property type="entry name" value="QatB"/>
</dbReference>
<dbReference type="EMBL" id="CP138858">
    <property type="protein sequence ID" value="WPJ95128.1"/>
    <property type="molecule type" value="Genomic_DNA"/>
</dbReference>
<dbReference type="Proteomes" id="UP001324993">
    <property type="component" value="Chromosome"/>
</dbReference>